<accession>A0A3P8X3Z3</accession>
<dbReference type="GO" id="GO:0006886">
    <property type="term" value="P:intracellular protein transport"/>
    <property type="evidence" value="ECO:0007669"/>
    <property type="project" value="InterPro"/>
</dbReference>
<dbReference type="GO" id="GO:0030864">
    <property type="term" value="C:cortical actin cytoskeleton"/>
    <property type="evidence" value="ECO:0007669"/>
    <property type="project" value="TreeGrafter"/>
</dbReference>
<evidence type="ECO:0000259" key="3">
    <source>
        <dbReference type="PROSITE" id="PS50916"/>
    </source>
</evidence>
<evidence type="ECO:0000256" key="2">
    <source>
        <dbReference type="ARBA" id="ARBA00022490"/>
    </source>
</evidence>
<dbReference type="GO" id="GO:0031267">
    <property type="term" value="F:small GTPase binding"/>
    <property type="evidence" value="ECO:0007669"/>
    <property type="project" value="InterPro"/>
</dbReference>
<dbReference type="GO" id="GO:0003779">
    <property type="term" value="F:actin binding"/>
    <property type="evidence" value="ECO:0007669"/>
    <property type="project" value="TreeGrafter"/>
</dbReference>
<dbReference type="InterPro" id="IPR041282">
    <property type="entry name" value="FYVE_2"/>
</dbReference>
<protein>
    <recommendedName>
        <fullName evidence="3">RabBD domain-containing protein</fullName>
    </recommendedName>
</protein>
<dbReference type="Gene3D" id="3.30.40.10">
    <property type="entry name" value="Zinc/RING finger domain, C3HC4 (zinc finger)"/>
    <property type="match status" value="1"/>
</dbReference>
<organism evidence="4 5">
    <name type="scientific">Cynoglossus semilaevis</name>
    <name type="common">Tongue sole</name>
    <dbReference type="NCBI Taxonomy" id="244447"/>
    <lineage>
        <taxon>Eukaryota</taxon>
        <taxon>Metazoa</taxon>
        <taxon>Chordata</taxon>
        <taxon>Craniata</taxon>
        <taxon>Vertebrata</taxon>
        <taxon>Euteleostomi</taxon>
        <taxon>Actinopterygii</taxon>
        <taxon>Neopterygii</taxon>
        <taxon>Teleostei</taxon>
        <taxon>Neoteleostei</taxon>
        <taxon>Acanthomorphata</taxon>
        <taxon>Carangaria</taxon>
        <taxon>Pleuronectiformes</taxon>
        <taxon>Pleuronectoidei</taxon>
        <taxon>Cynoglossidae</taxon>
        <taxon>Cynoglossinae</taxon>
        <taxon>Cynoglossus</taxon>
    </lineage>
</organism>
<reference evidence="4" key="2">
    <citation type="submission" date="2025-08" db="UniProtKB">
        <authorList>
            <consortium name="Ensembl"/>
        </authorList>
    </citation>
    <scope>IDENTIFICATION</scope>
</reference>
<dbReference type="InterPro" id="IPR011011">
    <property type="entry name" value="Znf_FYVE_PHD"/>
</dbReference>
<proteinExistence type="predicted"/>
<feature type="domain" description="RabBD" evidence="3">
    <location>
        <begin position="1"/>
        <end position="53"/>
    </location>
</feature>
<dbReference type="GO" id="GO:0048471">
    <property type="term" value="C:perinuclear region of cytoplasm"/>
    <property type="evidence" value="ECO:0007669"/>
    <property type="project" value="UniProtKB-SubCell"/>
</dbReference>
<evidence type="ECO:0000313" key="5">
    <source>
        <dbReference type="Proteomes" id="UP000265120"/>
    </source>
</evidence>
<reference evidence="4" key="3">
    <citation type="submission" date="2025-09" db="UniProtKB">
        <authorList>
            <consortium name="Ensembl"/>
        </authorList>
    </citation>
    <scope>IDENTIFICATION</scope>
</reference>
<name>A0A3P8X3Z3_CYNSE</name>
<dbReference type="Ensembl" id="ENSCSET00000032857.1">
    <property type="protein sequence ID" value="ENSCSEP00000032436.1"/>
    <property type="gene ID" value="ENSCSEG00000020817.1"/>
</dbReference>
<dbReference type="InterPro" id="IPR051745">
    <property type="entry name" value="Intracell_Transport_Effector"/>
</dbReference>
<keyword evidence="2" id="KW-0963">Cytoplasm</keyword>
<evidence type="ECO:0000256" key="1">
    <source>
        <dbReference type="ARBA" id="ARBA00004556"/>
    </source>
</evidence>
<dbReference type="PANTHER" id="PTHR14555">
    <property type="entry name" value="MYELIN-ASSOCIATED OLIGODENDROCYTIC BASIC PROTEIN MOBP -RELATED"/>
    <property type="match status" value="1"/>
</dbReference>
<dbReference type="GO" id="GO:0017022">
    <property type="term" value="F:myosin binding"/>
    <property type="evidence" value="ECO:0007669"/>
    <property type="project" value="TreeGrafter"/>
</dbReference>
<keyword evidence="5" id="KW-1185">Reference proteome</keyword>
<dbReference type="Pfam" id="PF02318">
    <property type="entry name" value="FYVE_2"/>
    <property type="match status" value="1"/>
</dbReference>
<dbReference type="STRING" id="244447.ENSCSEP00000032436"/>
<dbReference type="AlphaFoldDB" id="A0A3P8X3Z3"/>
<dbReference type="Proteomes" id="UP000265120">
    <property type="component" value="Chromosome 7"/>
</dbReference>
<dbReference type="PANTHER" id="PTHR14555:SF6">
    <property type="entry name" value="RAB EFFECTOR MYRIP"/>
    <property type="match status" value="1"/>
</dbReference>
<dbReference type="GeneTree" id="ENSGT00940000167198"/>
<dbReference type="PROSITE" id="PS50916">
    <property type="entry name" value="RABBD"/>
    <property type="match status" value="1"/>
</dbReference>
<reference evidence="4 5" key="1">
    <citation type="journal article" date="2014" name="Nat. Genet.">
        <title>Whole-genome sequence of a flatfish provides insights into ZW sex chromosome evolution and adaptation to a benthic lifestyle.</title>
        <authorList>
            <person name="Chen S."/>
            <person name="Zhang G."/>
            <person name="Shao C."/>
            <person name="Huang Q."/>
            <person name="Liu G."/>
            <person name="Zhang P."/>
            <person name="Song W."/>
            <person name="An N."/>
            <person name="Chalopin D."/>
            <person name="Volff J.N."/>
            <person name="Hong Y."/>
            <person name="Li Q."/>
            <person name="Sha Z."/>
            <person name="Zhou H."/>
            <person name="Xie M."/>
            <person name="Yu Q."/>
            <person name="Liu Y."/>
            <person name="Xiang H."/>
            <person name="Wang N."/>
            <person name="Wu K."/>
            <person name="Yang C."/>
            <person name="Zhou Q."/>
            <person name="Liao X."/>
            <person name="Yang L."/>
            <person name="Hu Q."/>
            <person name="Zhang J."/>
            <person name="Meng L."/>
            <person name="Jin L."/>
            <person name="Tian Y."/>
            <person name="Lian J."/>
            <person name="Yang J."/>
            <person name="Miao G."/>
            <person name="Liu S."/>
            <person name="Liang Z."/>
            <person name="Yan F."/>
            <person name="Li Y."/>
            <person name="Sun B."/>
            <person name="Zhang H."/>
            <person name="Zhang J."/>
            <person name="Zhu Y."/>
            <person name="Du M."/>
            <person name="Zhao Y."/>
            <person name="Schartl M."/>
            <person name="Tang Q."/>
            <person name="Wang J."/>
        </authorList>
    </citation>
    <scope>NUCLEOTIDE SEQUENCE</scope>
</reference>
<dbReference type="InterPro" id="IPR010911">
    <property type="entry name" value="Rab_BD"/>
</dbReference>
<comment type="subcellular location">
    <subcellularLocation>
        <location evidence="1">Cytoplasm</location>
        <location evidence="1">Perinuclear region</location>
    </subcellularLocation>
</comment>
<sequence length="133" mass="15721">MDLDFLQTLERERVLNVLRRDKQLRIIEEDRIRRMKQDLQEVRRKGAKNFTRQYGERTCARCQRPLGKFWNSGDVCHGCSHRICSRCRVGATNWKCTVCYAYRRCVCVCSCHCSPARCGHVCSGVNRRNHQRL</sequence>
<evidence type="ECO:0000313" key="4">
    <source>
        <dbReference type="Ensembl" id="ENSCSEP00000032436.1"/>
    </source>
</evidence>
<dbReference type="SUPFAM" id="SSF57903">
    <property type="entry name" value="FYVE/PHD zinc finger"/>
    <property type="match status" value="1"/>
</dbReference>
<dbReference type="OMA" id="CSHRICV"/>
<dbReference type="InterPro" id="IPR013083">
    <property type="entry name" value="Znf_RING/FYVE/PHD"/>
</dbReference>
<dbReference type="InParanoid" id="A0A3P8X3Z3"/>